<evidence type="ECO:0000313" key="2">
    <source>
        <dbReference type="Proteomes" id="UP001058864"/>
    </source>
</evidence>
<dbReference type="Proteomes" id="UP001058864">
    <property type="component" value="Segment"/>
</dbReference>
<dbReference type="EMBL" id="OP018674">
    <property type="protein sequence ID" value="UUW40505.1"/>
    <property type="molecule type" value="Genomic_DNA"/>
</dbReference>
<name>A0A976SGB0_9CAUD</name>
<organism evidence="1 2">
    <name type="scientific">Enterococcus phage vB_Efm_LG62</name>
    <dbReference type="NCBI Taxonomy" id="2970334"/>
    <lineage>
        <taxon>Viruses</taxon>
        <taxon>Duplodnaviria</taxon>
        <taxon>Heunggongvirae</taxon>
        <taxon>Uroviricota</taxon>
        <taxon>Caudoviricetes</taxon>
        <taxon>Efemunavirus</taxon>
        <taxon>Efemunavirus Lg62</taxon>
    </lineage>
</organism>
<accession>A0A976SGB0</accession>
<evidence type="ECO:0000313" key="1">
    <source>
        <dbReference type="EMBL" id="UUW40505.1"/>
    </source>
</evidence>
<proteinExistence type="predicted"/>
<sequence>MLNAREGQTYVCVKSDNSWWTTGKEYEVISNSYDELCLVDNDNDKWVIDYLNNRKNCKFKLKERMTK</sequence>
<keyword evidence="2" id="KW-1185">Reference proteome</keyword>
<reference evidence="1" key="1">
    <citation type="submission" date="2022-07" db="EMBL/GenBank/DDBJ databases">
        <authorList>
            <person name="Qu Q."/>
            <person name="He P."/>
            <person name="Luan G."/>
        </authorList>
    </citation>
    <scope>NUCLEOTIDE SEQUENCE</scope>
</reference>
<protein>
    <submittedName>
        <fullName evidence="1">Uncharacterized protein</fullName>
    </submittedName>
</protein>